<protein>
    <submittedName>
        <fullName evidence="4">Acyl-CoA-binding domain-containing protein 4-like</fullName>
    </submittedName>
</protein>
<dbReference type="InterPro" id="IPR011043">
    <property type="entry name" value="Gal_Oxase/kelch_b-propeller"/>
</dbReference>
<dbReference type="Proteomes" id="UP000694865">
    <property type="component" value="Unplaced"/>
</dbReference>
<keyword evidence="3" id="KW-1185">Reference proteome</keyword>
<reference evidence="4" key="1">
    <citation type="submission" date="2025-08" db="UniProtKB">
        <authorList>
            <consortium name="RefSeq"/>
        </authorList>
    </citation>
    <scope>IDENTIFICATION</scope>
    <source>
        <tissue evidence="4">Testes</tissue>
    </source>
</reference>
<dbReference type="GeneID" id="102801532"/>
<keyword evidence="1" id="KW-0880">Kelch repeat</keyword>
<keyword evidence="2" id="KW-0677">Repeat</keyword>
<accession>A0ABM0MHY4</accession>
<evidence type="ECO:0000313" key="3">
    <source>
        <dbReference type="Proteomes" id="UP000694865"/>
    </source>
</evidence>
<dbReference type="RefSeq" id="XP_006819625.1">
    <property type="nucleotide sequence ID" value="XM_006819562.1"/>
</dbReference>
<dbReference type="PANTHER" id="PTHR46093:SF18">
    <property type="entry name" value="FIBRONECTIN TYPE-III DOMAIN-CONTAINING PROTEIN"/>
    <property type="match status" value="1"/>
</dbReference>
<gene>
    <name evidence="4" type="primary">LOC102801532</name>
</gene>
<evidence type="ECO:0000313" key="4">
    <source>
        <dbReference type="RefSeq" id="XP_006819625.1"/>
    </source>
</evidence>
<dbReference type="Pfam" id="PF24681">
    <property type="entry name" value="Kelch_KLHDC2_KLHL20_DRC7"/>
    <property type="match status" value="1"/>
</dbReference>
<organism evidence="3 4">
    <name type="scientific">Saccoglossus kowalevskii</name>
    <name type="common">Acorn worm</name>
    <dbReference type="NCBI Taxonomy" id="10224"/>
    <lineage>
        <taxon>Eukaryota</taxon>
        <taxon>Metazoa</taxon>
        <taxon>Hemichordata</taxon>
        <taxon>Enteropneusta</taxon>
        <taxon>Harrimaniidae</taxon>
        <taxon>Saccoglossus</taxon>
    </lineage>
</organism>
<dbReference type="InterPro" id="IPR015915">
    <property type="entry name" value="Kelch-typ_b-propeller"/>
</dbReference>
<dbReference type="PANTHER" id="PTHR46093">
    <property type="entry name" value="ACYL-COA-BINDING DOMAIN-CONTAINING PROTEIN 5"/>
    <property type="match status" value="1"/>
</dbReference>
<proteinExistence type="predicted"/>
<dbReference type="Gene3D" id="2.120.10.80">
    <property type="entry name" value="Kelch-type beta propeller"/>
    <property type="match status" value="2"/>
</dbReference>
<dbReference type="SUPFAM" id="SSF117281">
    <property type="entry name" value="Kelch motif"/>
    <property type="match status" value="1"/>
</dbReference>
<evidence type="ECO:0000256" key="2">
    <source>
        <dbReference type="ARBA" id="ARBA00022737"/>
    </source>
</evidence>
<dbReference type="SUPFAM" id="SSF50965">
    <property type="entry name" value="Galactose oxidase, central domain"/>
    <property type="match status" value="1"/>
</dbReference>
<sequence>MSLTCTQVSIGEAAPSPRTNHASIWYENKFVVYGGNSVSKYECLDDLWVLDTTAMTWTRPQTSGSAPGPRCHHTMTLVGNKAFLFGGWTGKRRCNFLHSLDIDSWTWDDLTAKMSAVDPHSSHAATPIDANTLLTVGRGETGTHAKYGCNIDFLNIKTLQWTTYPGSTISRAGHSLNFQPDVSTRYAVVFGGRQRHMTEQVVCKAKGTLPKSFHSKVSDEVTKNSRKVEVPPGRSYHSSTDLSGLLLIYGGFIEGKSVRGLVDGVTDAFLYDVKNNRWLVPEKKGEWPPRAGHTAARIGDRSVMLFGGEHAKHYYNDVHVISW</sequence>
<name>A0ABM0MHY4_SACKO</name>
<evidence type="ECO:0000256" key="1">
    <source>
        <dbReference type="ARBA" id="ARBA00022441"/>
    </source>
</evidence>